<sequence>MLHVWILSLLLPLKLAFSGQHDPSKIHAFPDEIAGVFQVSYKNHLNQFIYAYNASEARDACLSLGVTLASNAQVEEAQKQGLETCRFGWIDEHFAVIPRIVPSVPCGQNRTGVIRWRAAVTKPFDVFCFNVSARRLEDITTDSPLTTGVRPHPSISGVASSPSTSILETITPQRLTRPTQTARPKSPSSLFPLDVSSSTSIHLFSDSPAVEEEERRPPSKSSSFGAVPTALLTSLTCVLLLTAMAILWYFRTNNTLKAILSCWDMKQQKDYTETEEWTHTAMNEKKKPQFEAEPEVDVGKETDMEVHVNINAETQGP</sequence>
<evidence type="ECO:0000256" key="2">
    <source>
        <dbReference type="ARBA" id="ARBA00022692"/>
    </source>
</evidence>
<keyword evidence="8" id="KW-0325">Glycoprotein</keyword>
<feature type="region of interest" description="Disordered" evidence="10">
    <location>
        <begin position="169"/>
        <end position="225"/>
    </location>
</feature>
<evidence type="ECO:0000256" key="5">
    <source>
        <dbReference type="ARBA" id="ARBA00023136"/>
    </source>
</evidence>
<evidence type="ECO:0000256" key="4">
    <source>
        <dbReference type="ARBA" id="ARBA00022989"/>
    </source>
</evidence>
<feature type="region of interest" description="Disordered" evidence="10">
    <location>
        <begin position="282"/>
        <end position="301"/>
    </location>
</feature>
<dbReference type="SUPFAM" id="SSF56436">
    <property type="entry name" value="C-type lectin-like"/>
    <property type="match status" value="1"/>
</dbReference>
<keyword evidence="2 11" id="KW-0812">Transmembrane</keyword>
<evidence type="ECO:0000256" key="10">
    <source>
        <dbReference type="SAM" id="MobiDB-lite"/>
    </source>
</evidence>
<dbReference type="PROSITE" id="PS01241">
    <property type="entry name" value="LINK_1"/>
    <property type="match status" value="1"/>
</dbReference>
<evidence type="ECO:0000256" key="3">
    <source>
        <dbReference type="ARBA" id="ARBA00022729"/>
    </source>
</evidence>
<dbReference type="PRINTS" id="PR01265">
    <property type="entry name" value="LINKMODULE"/>
</dbReference>
<evidence type="ECO:0000256" key="6">
    <source>
        <dbReference type="ARBA" id="ARBA00023157"/>
    </source>
</evidence>
<protein>
    <recommendedName>
        <fullName evidence="13">Link domain-containing protein</fullName>
    </recommendedName>
</protein>
<keyword evidence="7" id="KW-0675">Receptor</keyword>
<comment type="caution">
    <text evidence="14">The sequence shown here is derived from an EMBL/GenBank/DDBJ whole genome shotgun (WGS) entry which is preliminary data.</text>
</comment>
<dbReference type="PROSITE" id="PS50963">
    <property type="entry name" value="LINK_2"/>
    <property type="match status" value="1"/>
</dbReference>
<keyword evidence="5 11" id="KW-0472">Membrane</keyword>
<evidence type="ECO:0000256" key="9">
    <source>
        <dbReference type="PROSITE-ProRule" id="PRU00323"/>
    </source>
</evidence>
<feature type="domain" description="Link" evidence="13">
    <location>
        <begin position="35"/>
        <end position="130"/>
    </location>
</feature>
<name>A0ABD0XE86_UMBPY</name>
<keyword evidence="15" id="KW-1185">Reference proteome</keyword>
<evidence type="ECO:0000256" key="8">
    <source>
        <dbReference type="ARBA" id="ARBA00023180"/>
    </source>
</evidence>
<feature type="signal peptide" evidence="12">
    <location>
        <begin position="1"/>
        <end position="16"/>
    </location>
</feature>
<dbReference type="SMART" id="SM00445">
    <property type="entry name" value="LINK"/>
    <property type="match status" value="1"/>
</dbReference>
<comment type="caution">
    <text evidence="9">Lacks conserved residue(s) required for the propagation of feature annotation.</text>
</comment>
<dbReference type="GO" id="GO:0005886">
    <property type="term" value="C:plasma membrane"/>
    <property type="evidence" value="ECO:0007669"/>
    <property type="project" value="UniProtKB-ARBA"/>
</dbReference>
<evidence type="ECO:0000256" key="11">
    <source>
        <dbReference type="SAM" id="Phobius"/>
    </source>
</evidence>
<dbReference type="InterPro" id="IPR043210">
    <property type="entry name" value="CD44_antigen-like"/>
</dbReference>
<accession>A0ABD0XE86</accession>
<dbReference type="Proteomes" id="UP001557470">
    <property type="component" value="Unassembled WGS sequence"/>
</dbReference>
<evidence type="ECO:0000313" key="14">
    <source>
        <dbReference type="EMBL" id="KAL1007218.1"/>
    </source>
</evidence>
<comment type="subcellular location">
    <subcellularLocation>
        <location evidence="1">Membrane</location>
        <topology evidence="1">Single-pass membrane protein</topology>
    </subcellularLocation>
</comment>
<feature type="compositionally biased region" description="Polar residues" evidence="10">
    <location>
        <begin position="169"/>
        <end position="202"/>
    </location>
</feature>
<organism evidence="14 15">
    <name type="scientific">Umbra pygmaea</name>
    <name type="common">Eastern mudminnow</name>
    <dbReference type="NCBI Taxonomy" id="75934"/>
    <lineage>
        <taxon>Eukaryota</taxon>
        <taxon>Metazoa</taxon>
        <taxon>Chordata</taxon>
        <taxon>Craniata</taxon>
        <taxon>Vertebrata</taxon>
        <taxon>Euteleostomi</taxon>
        <taxon>Actinopterygii</taxon>
        <taxon>Neopterygii</taxon>
        <taxon>Teleostei</taxon>
        <taxon>Protacanthopterygii</taxon>
        <taxon>Esociformes</taxon>
        <taxon>Umbridae</taxon>
        <taxon>Umbra</taxon>
    </lineage>
</organism>
<evidence type="ECO:0000313" key="15">
    <source>
        <dbReference type="Proteomes" id="UP001557470"/>
    </source>
</evidence>
<evidence type="ECO:0000259" key="13">
    <source>
        <dbReference type="PROSITE" id="PS50963"/>
    </source>
</evidence>
<gene>
    <name evidence="14" type="ORF">UPYG_G00083600</name>
</gene>
<feature type="disulfide bond" evidence="9">
    <location>
        <begin position="85"/>
        <end position="106"/>
    </location>
</feature>
<reference evidence="14 15" key="1">
    <citation type="submission" date="2024-06" db="EMBL/GenBank/DDBJ databases">
        <authorList>
            <person name="Pan Q."/>
            <person name="Wen M."/>
            <person name="Jouanno E."/>
            <person name="Zahm M."/>
            <person name="Klopp C."/>
            <person name="Cabau C."/>
            <person name="Louis A."/>
            <person name="Berthelot C."/>
            <person name="Parey E."/>
            <person name="Roest Crollius H."/>
            <person name="Montfort J."/>
            <person name="Robinson-Rechavi M."/>
            <person name="Bouchez O."/>
            <person name="Lampietro C."/>
            <person name="Lopez Roques C."/>
            <person name="Donnadieu C."/>
            <person name="Postlethwait J."/>
            <person name="Bobe J."/>
            <person name="Verreycken H."/>
            <person name="Guiguen Y."/>
        </authorList>
    </citation>
    <scope>NUCLEOTIDE SEQUENCE [LARGE SCALE GENOMIC DNA]</scope>
    <source>
        <strain evidence="14">Up_M1</strain>
        <tissue evidence="14">Testis</tissue>
    </source>
</reference>
<feature type="transmembrane region" description="Helical" evidence="11">
    <location>
        <begin position="225"/>
        <end position="250"/>
    </location>
</feature>
<dbReference type="Gene3D" id="3.10.100.10">
    <property type="entry name" value="Mannose-Binding Protein A, subunit A"/>
    <property type="match status" value="1"/>
</dbReference>
<dbReference type="EMBL" id="JAGEUA010000002">
    <property type="protein sequence ID" value="KAL1007218.1"/>
    <property type="molecule type" value="Genomic_DNA"/>
</dbReference>
<proteinExistence type="predicted"/>
<dbReference type="InterPro" id="IPR000538">
    <property type="entry name" value="Link_dom"/>
</dbReference>
<evidence type="ECO:0000256" key="12">
    <source>
        <dbReference type="SAM" id="SignalP"/>
    </source>
</evidence>
<keyword evidence="3 12" id="KW-0732">Signal</keyword>
<dbReference type="Pfam" id="PF00193">
    <property type="entry name" value="Xlink"/>
    <property type="match status" value="1"/>
</dbReference>
<dbReference type="PANTHER" id="PTHR10225">
    <property type="entry name" value="HYALURONAN RECEPTOR"/>
    <property type="match status" value="1"/>
</dbReference>
<dbReference type="AlphaFoldDB" id="A0ABD0XE86"/>
<dbReference type="PANTHER" id="PTHR10225:SF2">
    <property type="entry name" value="LYMPHATIC VESSEL ENDOTHELIAL HYALURONIC ACID RECEPTOR 1"/>
    <property type="match status" value="1"/>
</dbReference>
<feature type="chain" id="PRO_5044741643" description="Link domain-containing protein" evidence="12">
    <location>
        <begin position="17"/>
        <end position="317"/>
    </location>
</feature>
<evidence type="ECO:0000256" key="1">
    <source>
        <dbReference type="ARBA" id="ARBA00004167"/>
    </source>
</evidence>
<evidence type="ECO:0000256" key="7">
    <source>
        <dbReference type="ARBA" id="ARBA00023170"/>
    </source>
</evidence>
<keyword evidence="4 11" id="KW-1133">Transmembrane helix</keyword>
<dbReference type="InterPro" id="IPR016186">
    <property type="entry name" value="C-type_lectin-like/link_sf"/>
</dbReference>
<keyword evidence="6 9" id="KW-1015">Disulfide bond</keyword>
<dbReference type="InterPro" id="IPR016187">
    <property type="entry name" value="CTDL_fold"/>
</dbReference>